<dbReference type="PROSITE" id="PS00107">
    <property type="entry name" value="PROTEIN_KINASE_ATP"/>
    <property type="match status" value="1"/>
</dbReference>
<dbReference type="InterPro" id="IPR011009">
    <property type="entry name" value="Kinase-like_dom_sf"/>
</dbReference>
<protein>
    <recommendedName>
        <fullName evidence="4">Protein kinase domain-containing protein</fullName>
    </recommendedName>
</protein>
<dbReference type="AlphaFoldDB" id="A0A3B4AA28"/>
<accession>A0A3B4AA28</accession>
<reference evidence="2" key="2">
    <citation type="submission" date="2025-09" db="UniProtKB">
        <authorList>
            <consortium name="Ensembl"/>
        </authorList>
    </citation>
    <scope>IDENTIFICATION</scope>
</reference>
<organism evidence="2 3">
    <name type="scientific">Periophthalmus magnuspinnatus</name>
    <dbReference type="NCBI Taxonomy" id="409849"/>
    <lineage>
        <taxon>Eukaryota</taxon>
        <taxon>Metazoa</taxon>
        <taxon>Chordata</taxon>
        <taxon>Craniata</taxon>
        <taxon>Vertebrata</taxon>
        <taxon>Euteleostomi</taxon>
        <taxon>Actinopterygii</taxon>
        <taxon>Neopterygii</taxon>
        <taxon>Teleostei</taxon>
        <taxon>Neoteleostei</taxon>
        <taxon>Acanthomorphata</taxon>
        <taxon>Gobiaria</taxon>
        <taxon>Gobiiformes</taxon>
        <taxon>Gobioidei</taxon>
        <taxon>Gobiidae</taxon>
        <taxon>Oxudercinae</taxon>
        <taxon>Periophthalmus</taxon>
    </lineage>
</organism>
<reference evidence="2" key="1">
    <citation type="submission" date="2025-08" db="UniProtKB">
        <authorList>
            <consortium name="Ensembl"/>
        </authorList>
    </citation>
    <scope>IDENTIFICATION</scope>
</reference>
<evidence type="ECO:0000256" key="1">
    <source>
        <dbReference type="PROSITE-ProRule" id="PRU10141"/>
    </source>
</evidence>
<dbReference type="Proteomes" id="UP000261520">
    <property type="component" value="Unplaced"/>
</dbReference>
<dbReference type="GO" id="GO:0005524">
    <property type="term" value="F:ATP binding"/>
    <property type="evidence" value="ECO:0007669"/>
    <property type="project" value="UniProtKB-UniRule"/>
</dbReference>
<dbReference type="Gene3D" id="3.30.200.20">
    <property type="entry name" value="Phosphorylase Kinase, domain 1"/>
    <property type="match status" value="1"/>
</dbReference>
<keyword evidence="1" id="KW-0067">ATP-binding</keyword>
<evidence type="ECO:0000313" key="3">
    <source>
        <dbReference type="Proteomes" id="UP000261520"/>
    </source>
</evidence>
<proteinExistence type="predicted"/>
<dbReference type="Ensembl" id="ENSPMGT00000014479.1">
    <property type="protein sequence ID" value="ENSPMGP00000013570.1"/>
    <property type="gene ID" value="ENSPMGG00000011155.1"/>
</dbReference>
<dbReference type="InterPro" id="IPR017441">
    <property type="entry name" value="Protein_kinase_ATP_BS"/>
</dbReference>
<keyword evidence="1" id="KW-0547">Nucleotide-binding</keyword>
<evidence type="ECO:0000313" key="2">
    <source>
        <dbReference type="Ensembl" id="ENSPMGP00000013570.1"/>
    </source>
</evidence>
<evidence type="ECO:0008006" key="4">
    <source>
        <dbReference type="Google" id="ProtNLM"/>
    </source>
</evidence>
<feature type="binding site" evidence="1">
    <location>
        <position position="45"/>
    </location>
    <ligand>
        <name>ATP</name>
        <dbReference type="ChEBI" id="CHEBI:30616"/>
    </ligand>
</feature>
<dbReference type="SUPFAM" id="SSF56112">
    <property type="entry name" value="Protein kinase-like (PK-like)"/>
    <property type="match status" value="1"/>
</dbReference>
<sequence length="82" mass="9018">GSSLSRDSQTSLQRNPKLQCLLGSGAYGDVSLCRNLSTNQTVALKVMKDPGAYYYLTFLSHSCFFLPNKKYFISGIQNCTVA</sequence>
<keyword evidence="3" id="KW-1185">Reference proteome</keyword>
<name>A0A3B4AA28_9GOBI</name>